<evidence type="ECO:0000256" key="1">
    <source>
        <dbReference type="ARBA" id="ARBA00022723"/>
    </source>
</evidence>
<evidence type="ECO:0000256" key="3">
    <source>
        <dbReference type="ARBA" id="ARBA00022833"/>
    </source>
</evidence>
<evidence type="ECO:0000256" key="2">
    <source>
        <dbReference type="ARBA" id="ARBA00022771"/>
    </source>
</evidence>
<evidence type="ECO:0000259" key="6">
    <source>
        <dbReference type="PROSITE" id="PS50966"/>
    </source>
</evidence>
<keyword evidence="8" id="KW-1185">Reference proteome</keyword>
<dbReference type="AlphaFoldDB" id="A0A0D3DK51"/>
<feature type="domain" description="SWIM-type" evidence="6">
    <location>
        <begin position="184"/>
        <end position="216"/>
    </location>
</feature>
<dbReference type="InterPro" id="IPR006564">
    <property type="entry name" value="Znf_PMZ"/>
</dbReference>
<dbReference type="GO" id="GO:0008270">
    <property type="term" value="F:zinc ion binding"/>
    <property type="evidence" value="ECO:0007669"/>
    <property type="project" value="UniProtKB-KW"/>
</dbReference>
<evidence type="ECO:0000313" key="8">
    <source>
        <dbReference type="Proteomes" id="UP000032141"/>
    </source>
</evidence>
<evidence type="ECO:0000313" key="7">
    <source>
        <dbReference type="EnsemblPlants" id="Bo8g020450.1"/>
    </source>
</evidence>
<keyword evidence="3" id="KW-0862">Zinc</keyword>
<dbReference type="Gramene" id="Bo8g020450.1">
    <property type="protein sequence ID" value="Bo8g020450.1"/>
    <property type="gene ID" value="Bo8g020450"/>
</dbReference>
<evidence type="ECO:0000256" key="4">
    <source>
        <dbReference type="PROSITE-ProRule" id="PRU00325"/>
    </source>
</evidence>
<dbReference type="InterPro" id="IPR007527">
    <property type="entry name" value="Znf_SWIM"/>
</dbReference>
<sequence>MQVLVQRGAHKNGFKYETTKSDTVRFVAKCRGAKEGCKCYLRVAKLKNSDLWTVRTYIKSHTCSVVTTSTLRNIRRGTPHVVASVLGEEYPGSILLLRFIWRKVLKQENEQDVTLKETDTMLTQQMQQNLLMEEGTQIPVTKNLVPTVEKELLKRCLEARCLDVVEINSCHLEYNVNGSDGKIYTVDLARNMCSCKRFDIDKIPCVHAAAAAKFLSMRFEHLKFFPRYMKERKDPLKSKGFHQPENLVDEEEDEEGEEAGAREGEADVCMSILNVEVLLPPPSNMGPLCFELVGNAELLRTAMNYCV</sequence>
<organism evidence="7 8">
    <name type="scientific">Brassica oleracea var. oleracea</name>
    <dbReference type="NCBI Taxonomy" id="109376"/>
    <lineage>
        <taxon>Eukaryota</taxon>
        <taxon>Viridiplantae</taxon>
        <taxon>Streptophyta</taxon>
        <taxon>Embryophyta</taxon>
        <taxon>Tracheophyta</taxon>
        <taxon>Spermatophyta</taxon>
        <taxon>Magnoliopsida</taxon>
        <taxon>eudicotyledons</taxon>
        <taxon>Gunneridae</taxon>
        <taxon>Pentapetalae</taxon>
        <taxon>rosids</taxon>
        <taxon>malvids</taxon>
        <taxon>Brassicales</taxon>
        <taxon>Brassicaceae</taxon>
        <taxon>Brassiceae</taxon>
        <taxon>Brassica</taxon>
    </lineage>
</organism>
<dbReference type="OMA" id="GPLCFEL"/>
<feature type="compositionally biased region" description="Acidic residues" evidence="5">
    <location>
        <begin position="247"/>
        <end position="258"/>
    </location>
</feature>
<protein>
    <recommendedName>
        <fullName evidence="6">SWIM-type domain-containing protein</fullName>
    </recommendedName>
</protein>
<dbReference type="EnsemblPlants" id="Bo8g020450.1">
    <property type="protein sequence ID" value="Bo8g020450.1"/>
    <property type="gene ID" value="Bo8g020450"/>
</dbReference>
<accession>A0A0D3DK51</accession>
<keyword evidence="2 4" id="KW-0863">Zinc-finger</keyword>
<dbReference type="Pfam" id="PF04434">
    <property type="entry name" value="SWIM"/>
    <property type="match status" value="1"/>
</dbReference>
<proteinExistence type="predicted"/>
<dbReference type="SMART" id="SM00575">
    <property type="entry name" value="ZnF_PMZ"/>
    <property type="match status" value="1"/>
</dbReference>
<dbReference type="Proteomes" id="UP000032141">
    <property type="component" value="Chromosome C8"/>
</dbReference>
<dbReference type="HOGENOM" id="CLU_907200_0_0_1"/>
<feature type="region of interest" description="Disordered" evidence="5">
    <location>
        <begin position="236"/>
        <end position="263"/>
    </location>
</feature>
<reference evidence="7" key="2">
    <citation type="submission" date="2015-03" db="UniProtKB">
        <authorList>
            <consortium name="EnsemblPlants"/>
        </authorList>
    </citation>
    <scope>IDENTIFICATION</scope>
</reference>
<keyword evidence="1" id="KW-0479">Metal-binding</keyword>
<name>A0A0D3DK51_BRAOL</name>
<reference evidence="7 8" key="1">
    <citation type="journal article" date="2014" name="Genome Biol.">
        <title>Transcriptome and methylome profiling reveals relics of genome dominance in the mesopolyploid Brassica oleracea.</title>
        <authorList>
            <person name="Parkin I.A."/>
            <person name="Koh C."/>
            <person name="Tang H."/>
            <person name="Robinson S.J."/>
            <person name="Kagale S."/>
            <person name="Clarke W.E."/>
            <person name="Town C.D."/>
            <person name="Nixon J."/>
            <person name="Krishnakumar V."/>
            <person name="Bidwell S.L."/>
            <person name="Denoeud F."/>
            <person name="Belcram H."/>
            <person name="Links M.G."/>
            <person name="Just J."/>
            <person name="Clarke C."/>
            <person name="Bender T."/>
            <person name="Huebert T."/>
            <person name="Mason A.S."/>
            <person name="Pires J.C."/>
            <person name="Barker G."/>
            <person name="Moore J."/>
            <person name="Walley P.G."/>
            <person name="Manoli S."/>
            <person name="Batley J."/>
            <person name="Edwards D."/>
            <person name="Nelson M.N."/>
            <person name="Wang X."/>
            <person name="Paterson A.H."/>
            <person name="King G."/>
            <person name="Bancroft I."/>
            <person name="Chalhoub B."/>
            <person name="Sharpe A.G."/>
        </authorList>
    </citation>
    <scope>NUCLEOTIDE SEQUENCE</scope>
    <source>
        <strain evidence="7 8">cv. TO1000</strain>
    </source>
</reference>
<dbReference type="PROSITE" id="PS50966">
    <property type="entry name" value="ZF_SWIM"/>
    <property type="match status" value="1"/>
</dbReference>
<evidence type="ECO:0000256" key="5">
    <source>
        <dbReference type="SAM" id="MobiDB-lite"/>
    </source>
</evidence>